<protein>
    <recommendedName>
        <fullName evidence="3">DUF4865 domain-containing protein</fullName>
    </recommendedName>
</protein>
<dbReference type="RefSeq" id="WP_090072881.1">
    <property type="nucleotide sequence ID" value="NZ_FOVR01000006.1"/>
</dbReference>
<proteinExistence type="predicted"/>
<keyword evidence="2" id="KW-1185">Reference proteome</keyword>
<evidence type="ECO:0000313" key="1">
    <source>
        <dbReference type="EMBL" id="SFO44621.1"/>
    </source>
</evidence>
<reference evidence="1 2" key="1">
    <citation type="submission" date="2016-10" db="EMBL/GenBank/DDBJ databases">
        <authorList>
            <person name="de Groot N.N."/>
        </authorList>
    </citation>
    <scope>NUCLEOTIDE SEQUENCE [LARGE SCALE GENOMIC DNA]</scope>
    <source>
        <strain evidence="1 2">CGMCC 1.9157</strain>
    </source>
</reference>
<evidence type="ECO:0000313" key="2">
    <source>
        <dbReference type="Proteomes" id="UP000199236"/>
    </source>
</evidence>
<dbReference type="Pfam" id="PF16157">
    <property type="entry name" value="DUF4865"/>
    <property type="match status" value="1"/>
</dbReference>
<dbReference type="AlphaFoldDB" id="A0A1I5H9X1"/>
<dbReference type="EMBL" id="FOVR01000006">
    <property type="protein sequence ID" value="SFO44621.1"/>
    <property type="molecule type" value="Genomic_DNA"/>
</dbReference>
<evidence type="ECO:0008006" key="3">
    <source>
        <dbReference type="Google" id="ProtNLM"/>
    </source>
</evidence>
<dbReference type="OrthoDB" id="2065010at2"/>
<organism evidence="1 2">
    <name type="scientific">Cohaesibacter marisflavi</name>
    <dbReference type="NCBI Taxonomy" id="655353"/>
    <lineage>
        <taxon>Bacteria</taxon>
        <taxon>Pseudomonadati</taxon>
        <taxon>Pseudomonadota</taxon>
        <taxon>Alphaproteobacteria</taxon>
        <taxon>Hyphomicrobiales</taxon>
        <taxon>Cohaesibacteraceae</taxon>
    </lineage>
</organism>
<sequence>MIAMQYSFTLPADYDMTRIDERIKSKGHLLNGFPHLKCKAYLSAKRQDEAYSSQHNLYAPFYIWDDAEGASAFLASQGFEALKDSFGRPDIEIWLPLAHCVTDDVAKSQFATRHIAPIAPQTSLADLRKDMEEAVSTAIKRGATAAFAGFDPHTWRQIYFEMGQHLPVQRDERTQIYRVGYIAQ</sequence>
<dbReference type="InterPro" id="IPR032349">
    <property type="entry name" value="DUF4865"/>
</dbReference>
<dbReference type="Proteomes" id="UP000199236">
    <property type="component" value="Unassembled WGS sequence"/>
</dbReference>
<name>A0A1I5H9X1_9HYPH</name>
<dbReference type="STRING" id="655353.SAMN04488056_10693"/>
<gene>
    <name evidence="1" type="ORF">SAMN04488056_10693</name>
</gene>
<accession>A0A1I5H9X1</accession>